<accession>A0A4Y2BXA3</accession>
<name>A0A4Y2BXA3_ARAVE</name>
<dbReference type="Proteomes" id="UP000499080">
    <property type="component" value="Unassembled WGS sequence"/>
</dbReference>
<gene>
    <name evidence="1" type="ORF">AVEN_118743_1</name>
</gene>
<protein>
    <submittedName>
        <fullName evidence="1">Uncharacterized protein</fullName>
    </submittedName>
</protein>
<dbReference type="EMBL" id="BGPR01000118">
    <property type="protein sequence ID" value="GBL96197.1"/>
    <property type="molecule type" value="Genomic_DNA"/>
</dbReference>
<proteinExistence type="predicted"/>
<evidence type="ECO:0000313" key="2">
    <source>
        <dbReference type="Proteomes" id="UP000499080"/>
    </source>
</evidence>
<comment type="caution">
    <text evidence="1">The sequence shown here is derived from an EMBL/GenBank/DDBJ whole genome shotgun (WGS) entry which is preliminary data.</text>
</comment>
<organism evidence="1 2">
    <name type="scientific">Araneus ventricosus</name>
    <name type="common">Orbweaver spider</name>
    <name type="synonym">Epeira ventricosa</name>
    <dbReference type="NCBI Taxonomy" id="182803"/>
    <lineage>
        <taxon>Eukaryota</taxon>
        <taxon>Metazoa</taxon>
        <taxon>Ecdysozoa</taxon>
        <taxon>Arthropoda</taxon>
        <taxon>Chelicerata</taxon>
        <taxon>Arachnida</taxon>
        <taxon>Araneae</taxon>
        <taxon>Araneomorphae</taxon>
        <taxon>Entelegynae</taxon>
        <taxon>Araneoidea</taxon>
        <taxon>Araneidae</taxon>
        <taxon>Araneus</taxon>
    </lineage>
</organism>
<keyword evidence="2" id="KW-1185">Reference proteome</keyword>
<dbReference type="AlphaFoldDB" id="A0A4Y2BXA3"/>
<evidence type="ECO:0000313" key="1">
    <source>
        <dbReference type="EMBL" id="GBL96197.1"/>
    </source>
</evidence>
<sequence>MSRHRLLENPYQRGNSFDHDAFSVHQSTNLWIFNRMESEIIDPLVPMSILSHPTKGSGGLVIRSWFRERKVAGLKANSTKDPPCMWA</sequence>
<reference evidence="1 2" key="1">
    <citation type="journal article" date="2019" name="Sci. Rep.">
        <title>Orb-weaving spider Araneus ventricosus genome elucidates the spidroin gene catalogue.</title>
        <authorList>
            <person name="Kono N."/>
            <person name="Nakamura H."/>
            <person name="Ohtoshi R."/>
            <person name="Moran D.A.P."/>
            <person name="Shinohara A."/>
            <person name="Yoshida Y."/>
            <person name="Fujiwara M."/>
            <person name="Mori M."/>
            <person name="Tomita M."/>
            <person name="Arakawa K."/>
        </authorList>
    </citation>
    <scope>NUCLEOTIDE SEQUENCE [LARGE SCALE GENOMIC DNA]</scope>
</reference>